<evidence type="ECO:0000256" key="1">
    <source>
        <dbReference type="ARBA" id="ARBA00022723"/>
    </source>
</evidence>
<accession>A0A3B0K4I9</accession>
<reference evidence="8" key="1">
    <citation type="submission" date="2018-01" db="EMBL/GenBank/DDBJ databases">
        <authorList>
            <person name="Alioto T."/>
            <person name="Alioto T."/>
        </authorList>
    </citation>
    <scope>NUCLEOTIDE SEQUENCE [LARGE SCALE GENOMIC DNA]</scope>
</reference>
<gene>
    <name evidence="7" type="ORF">DGUA_6G016045</name>
</gene>
<keyword evidence="8" id="KW-1185">Reference proteome</keyword>
<dbReference type="GO" id="GO:0008270">
    <property type="term" value="F:zinc ion binding"/>
    <property type="evidence" value="ECO:0007669"/>
    <property type="project" value="UniProtKB-KW"/>
</dbReference>
<keyword evidence="1" id="KW-0479">Metal-binding</keyword>
<evidence type="ECO:0000313" key="8">
    <source>
        <dbReference type="Proteomes" id="UP000268350"/>
    </source>
</evidence>
<evidence type="ECO:0000313" key="7">
    <source>
        <dbReference type="EMBL" id="SPP88213.1"/>
    </source>
</evidence>
<name>A0A3B0K4I9_DROGU</name>
<dbReference type="InterPro" id="IPR007588">
    <property type="entry name" value="Znf_FLYWCH"/>
</dbReference>
<sequence length="276" mass="30954">MILQLFLCWLNIVLFSTVSSTKIYFQLSRVAATSTSTSASILAVIPPRKRGRPRTKVAEDATPKLKLLDKLKAATLNEAASEQAVYASTTKGGVKLIFDGHLFKFSFRKADYSVFQCVYREHGEECKVRVVCDQKRVYPYDGEHAHFMQASDKSCLPSQFMPGEGGAIASSNKDMGGKVELLMKKNKLKEEEDEQEEFEIHEIDDIEIDETPLVEKSIPMEASEQETVNAASTDTADDTNSSLIVTLVPPAEDVDPNDFREKIKRRLQRALQNKKK</sequence>
<keyword evidence="2" id="KW-0863">Zinc-finger</keyword>
<feature type="region of interest" description="Disordered" evidence="4">
    <location>
        <begin position="223"/>
        <end position="260"/>
    </location>
</feature>
<keyword evidence="5" id="KW-0732">Signal</keyword>
<evidence type="ECO:0000256" key="5">
    <source>
        <dbReference type="SAM" id="SignalP"/>
    </source>
</evidence>
<dbReference type="STRING" id="7266.A0A3B0K4I9"/>
<dbReference type="Pfam" id="PF04500">
    <property type="entry name" value="FLYWCH"/>
    <property type="match status" value="1"/>
</dbReference>
<feature type="compositionally biased region" description="Polar residues" evidence="4">
    <location>
        <begin position="225"/>
        <end position="244"/>
    </location>
</feature>
<evidence type="ECO:0000256" key="4">
    <source>
        <dbReference type="SAM" id="MobiDB-lite"/>
    </source>
</evidence>
<keyword evidence="3" id="KW-0862">Zinc</keyword>
<dbReference type="EMBL" id="OUUW01000013">
    <property type="protein sequence ID" value="SPP88213.1"/>
    <property type="molecule type" value="Genomic_DNA"/>
</dbReference>
<dbReference type="OrthoDB" id="8001951at2759"/>
<evidence type="ECO:0000256" key="3">
    <source>
        <dbReference type="ARBA" id="ARBA00022833"/>
    </source>
</evidence>
<feature type="chain" id="PRO_5017412487" evidence="5">
    <location>
        <begin position="21"/>
        <end position="276"/>
    </location>
</feature>
<dbReference type="AlphaFoldDB" id="A0A3B0K4I9"/>
<evidence type="ECO:0000256" key="2">
    <source>
        <dbReference type="ARBA" id="ARBA00022771"/>
    </source>
</evidence>
<protein>
    <submittedName>
        <fullName evidence="7">Blast:Modifier of mdg4</fullName>
    </submittedName>
</protein>
<proteinExistence type="predicted"/>
<dbReference type="OMA" id="DGEHIHF"/>
<feature type="signal peptide" evidence="5">
    <location>
        <begin position="1"/>
        <end position="20"/>
    </location>
</feature>
<organism evidence="7 8">
    <name type="scientific">Drosophila guanche</name>
    <name type="common">Fruit fly</name>
    <dbReference type="NCBI Taxonomy" id="7266"/>
    <lineage>
        <taxon>Eukaryota</taxon>
        <taxon>Metazoa</taxon>
        <taxon>Ecdysozoa</taxon>
        <taxon>Arthropoda</taxon>
        <taxon>Hexapoda</taxon>
        <taxon>Insecta</taxon>
        <taxon>Pterygota</taxon>
        <taxon>Neoptera</taxon>
        <taxon>Endopterygota</taxon>
        <taxon>Diptera</taxon>
        <taxon>Brachycera</taxon>
        <taxon>Muscomorpha</taxon>
        <taxon>Ephydroidea</taxon>
        <taxon>Drosophilidae</taxon>
        <taxon>Drosophila</taxon>
        <taxon>Sophophora</taxon>
    </lineage>
</organism>
<evidence type="ECO:0000259" key="6">
    <source>
        <dbReference type="Pfam" id="PF04500"/>
    </source>
</evidence>
<feature type="domain" description="FLYWCH-type" evidence="6">
    <location>
        <begin position="86"/>
        <end position="146"/>
    </location>
</feature>
<dbReference type="Proteomes" id="UP000268350">
    <property type="component" value="Unassembled WGS sequence"/>
</dbReference>
<dbReference type="Gene3D" id="2.20.25.240">
    <property type="match status" value="1"/>
</dbReference>